<sequence length="444" mass="49375">MEFKFRAVDGRPRTFCFPSSSSSYSHMPGQAFRPHPNFPISDAVQWELEKAQVREEIIASEIARRRAIEAEVRMELALERQMAAMHQTGESGLSFEQRLTMRFDPRCPFLHHVGVTEILDSEVKATPEQNKDKLIVLAKPDPNRVVGTKRKTPPLTDAGELPRPLISLKNKPRDEWSCAICQVSATCEKGLTEHLQGRKHKSREAKLKAEAMEKNSNSNTMPLPKKAIKLDKVAELPVTTGLGSEDTKKSEGNVDELTSKKEKKEKFRKKLKNYSLQKKHGSTAADNKVEGTPELTKTKKFKFWCQICMVGTYSEGVMEHHKKGRKHIAGLKKLEENNAATPATTTNAVTEHESSEGTHMPKDTENNAATPVTTSNTVTEHESSEGTQMPKDTENNAAIPATTTNTVTEHESSEGAQMPKGTDAVTNEANEKLMVVEETDSCNL</sequence>
<dbReference type="EMBL" id="AWUE01016507">
    <property type="protein sequence ID" value="OMO90864.1"/>
    <property type="molecule type" value="Genomic_DNA"/>
</dbReference>
<feature type="region of interest" description="Disordered" evidence="1">
    <location>
        <begin position="144"/>
        <end position="163"/>
    </location>
</feature>
<dbReference type="InterPro" id="IPR003604">
    <property type="entry name" value="Matrin/U1-like-C_Znf_C2H2"/>
</dbReference>
<feature type="region of interest" description="Disordered" evidence="1">
    <location>
        <begin position="342"/>
        <end position="424"/>
    </location>
</feature>
<dbReference type="GO" id="GO:0008270">
    <property type="term" value="F:zinc ion binding"/>
    <property type="evidence" value="ECO:0007669"/>
    <property type="project" value="InterPro"/>
</dbReference>
<feature type="compositionally biased region" description="Basic and acidic residues" evidence="1">
    <location>
        <begin position="350"/>
        <end position="365"/>
    </location>
</feature>
<gene>
    <name evidence="3" type="ORF">COLO4_18823</name>
</gene>
<feature type="domain" description="U1-type" evidence="2">
    <location>
        <begin position="300"/>
        <end position="334"/>
    </location>
</feature>
<feature type="domain" description="U1-type" evidence="2">
    <location>
        <begin position="173"/>
        <end position="207"/>
    </location>
</feature>
<dbReference type="InterPro" id="IPR036236">
    <property type="entry name" value="Znf_C2H2_sf"/>
</dbReference>
<feature type="compositionally biased region" description="Polar residues" evidence="1">
    <location>
        <begin position="366"/>
        <end position="378"/>
    </location>
</feature>
<feature type="compositionally biased region" description="Low complexity" evidence="1">
    <location>
        <begin position="395"/>
        <end position="407"/>
    </location>
</feature>
<dbReference type="Gene3D" id="3.30.160.60">
    <property type="entry name" value="Classic Zinc Finger"/>
    <property type="match status" value="2"/>
</dbReference>
<accession>A0A1R3J7U1</accession>
<dbReference type="AlphaFoldDB" id="A0A1R3J7U1"/>
<evidence type="ECO:0000313" key="4">
    <source>
        <dbReference type="Proteomes" id="UP000187203"/>
    </source>
</evidence>
<dbReference type="Proteomes" id="UP000187203">
    <property type="component" value="Unassembled WGS sequence"/>
</dbReference>
<dbReference type="STRING" id="93759.A0A1R3J7U1"/>
<feature type="compositionally biased region" description="Basic and acidic residues" evidence="1">
    <location>
        <begin position="245"/>
        <end position="265"/>
    </location>
</feature>
<evidence type="ECO:0000256" key="1">
    <source>
        <dbReference type="SAM" id="MobiDB-lite"/>
    </source>
</evidence>
<dbReference type="GO" id="GO:0003676">
    <property type="term" value="F:nucleic acid binding"/>
    <property type="evidence" value="ECO:0007669"/>
    <property type="project" value="InterPro"/>
</dbReference>
<evidence type="ECO:0000313" key="3">
    <source>
        <dbReference type="EMBL" id="OMO90864.1"/>
    </source>
</evidence>
<feature type="region of interest" description="Disordered" evidence="1">
    <location>
        <begin position="241"/>
        <end position="265"/>
    </location>
</feature>
<evidence type="ECO:0000259" key="2">
    <source>
        <dbReference type="SMART" id="SM00451"/>
    </source>
</evidence>
<reference evidence="4" key="1">
    <citation type="submission" date="2013-09" db="EMBL/GenBank/DDBJ databases">
        <title>Corchorus olitorius genome sequencing.</title>
        <authorList>
            <person name="Alam M."/>
            <person name="Haque M.S."/>
            <person name="Islam M.S."/>
            <person name="Emdad E.M."/>
            <person name="Islam M.M."/>
            <person name="Ahmed B."/>
            <person name="Halim A."/>
            <person name="Hossen Q.M.M."/>
            <person name="Hossain M.Z."/>
            <person name="Ahmed R."/>
            <person name="Khan M.M."/>
            <person name="Islam R."/>
            <person name="Rashid M.M."/>
            <person name="Khan S.A."/>
            <person name="Rahman M.S."/>
            <person name="Alam M."/>
            <person name="Yahiya A.S."/>
            <person name="Khan M.S."/>
            <person name="Azam M.S."/>
            <person name="Haque T."/>
            <person name="Lashkar M.Z.H."/>
            <person name="Akhand A.I."/>
            <person name="Morshed G."/>
            <person name="Roy S."/>
            <person name="Uddin K.S."/>
            <person name="Rabeya T."/>
            <person name="Hossain A.S."/>
            <person name="Chowdhury A."/>
            <person name="Snigdha A.R."/>
            <person name="Mortoza M.S."/>
            <person name="Matin S.A."/>
            <person name="Hoque S.M.E."/>
            <person name="Islam M.K."/>
            <person name="Roy D.K."/>
            <person name="Haider R."/>
            <person name="Moosa M.M."/>
            <person name="Elias S.M."/>
            <person name="Hasan A.M."/>
            <person name="Jahan S."/>
            <person name="Shafiuddin M."/>
            <person name="Mahmood N."/>
            <person name="Shommy N.S."/>
        </authorList>
    </citation>
    <scope>NUCLEOTIDE SEQUENCE [LARGE SCALE GENOMIC DNA]</scope>
    <source>
        <strain evidence="4">cv. O-4</strain>
    </source>
</reference>
<proteinExistence type="predicted"/>
<comment type="caution">
    <text evidence="3">The sequence shown here is derived from an EMBL/GenBank/DDBJ whole genome shotgun (WGS) entry which is preliminary data.</text>
</comment>
<dbReference type="PANTHER" id="PTHR47487">
    <property type="entry name" value="OS06G0651300 PROTEIN-RELATED"/>
    <property type="match status" value="1"/>
</dbReference>
<dbReference type="PANTHER" id="PTHR47487:SF8">
    <property type="entry name" value="OS08G0270900 PROTEIN"/>
    <property type="match status" value="1"/>
</dbReference>
<dbReference type="InterPro" id="IPR013087">
    <property type="entry name" value="Znf_C2H2_type"/>
</dbReference>
<dbReference type="Pfam" id="PF12874">
    <property type="entry name" value="zf-met"/>
    <property type="match status" value="2"/>
</dbReference>
<dbReference type="SMART" id="SM00451">
    <property type="entry name" value="ZnF_U1"/>
    <property type="match status" value="2"/>
</dbReference>
<dbReference type="OrthoDB" id="10009287at2759"/>
<name>A0A1R3J7U1_9ROSI</name>
<protein>
    <submittedName>
        <fullName evidence="3">Zinc finger, U1-type</fullName>
    </submittedName>
</protein>
<keyword evidence="4" id="KW-1185">Reference proteome</keyword>
<dbReference type="SUPFAM" id="SSF57667">
    <property type="entry name" value="beta-beta-alpha zinc fingers"/>
    <property type="match status" value="2"/>
</dbReference>
<organism evidence="3 4">
    <name type="scientific">Corchorus olitorius</name>
    <dbReference type="NCBI Taxonomy" id="93759"/>
    <lineage>
        <taxon>Eukaryota</taxon>
        <taxon>Viridiplantae</taxon>
        <taxon>Streptophyta</taxon>
        <taxon>Embryophyta</taxon>
        <taxon>Tracheophyta</taxon>
        <taxon>Spermatophyta</taxon>
        <taxon>Magnoliopsida</taxon>
        <taxon>eudicotyledons</taxon>
        <taxon>Gunneridae</taxon>
        <taxon>Pentapetalae</taxon>
        <taxon>rosids</taxon>
        <taxon>malvids</taxon>
        <taxon>Malvales</taxon>
        <taxon>Malvaceae</taxon>
        <taxon>Grewioideae</taxon>
        <taxon>Apeibeae</taxon>
        <taxon>Corchorus</taxon>
    </lineage>
</organism>